<dbReference type="SUPFAM" id="SSF52540">
    <property type="entry name" value="P-loop containing nucleoside triphosphate hydrolases"/>
    <property type="match status" value="1"/>
</dbReference>
<keyword evidence="2" id="KW-1133">Transmembrane helix</keyword>
<dbReference type="GeneID" id="94843855"/>
<dbReference type="SMART" id="SM00175">
    <property type="entry name" value="RAB"/>
    <property type="match status" value="1"/>
</dbReference>
<dbReference type="PROSITE" id="PS51419">
    <property type="entry name" value="RAB"/>
    <property type="match status" value="1"/>
</dbReference>
<keyword evidence="1" id="KW-0547">Nucleotide-binding</keyword>
<sequence>MKKHERLFSYNLSISFDNRKIKFNSLQFFHLFQIFNYSFIQFIQCYIFHYSIFIWFLEKKEKMQSRLIDKSIPRVIFIGDSGVGKTSIIVRVTTGVFDASPAPTIGAGVRPISINVNETQVKFHIWDTAGQEIYRSIVPLYFKQAICAIVVFSFSDQRSFDSVPEWIDLLKSQADHPVPVVIVGNKFDIPERAVEVNVVKKFCTDNKYPFFFTSAVTGEQIQQLFEYVAENYVAHAQALEEAKLASSEEPKNCC</sequence>
<dbReference type="EMBL" id="MLAK01000981">
    <property type="protein sequence ID" value="OHS99921.1"/>
    <property type="molecule type" value="Genomic_DNA"/>
</dbReference>
<keyword evidence="2" id="KW-0472">Membrane</keyword>
<keyword evidence="2" id="KW-0812">Transmembrane</keyword>
<dbReference type="FunFam" id="3.40.50.300:FF:001204">
    <property type="entry name" value="Small GTP-binding protein, putative"/>
    <property type="match status" value="1"/>
</dbReference>
<dbReference type="SMART" id="SM00177">
    <property type="entry name" value="ARF"/>
    <property type="match status" value="1"/>
</dbReference>
<keyword evidence="4" id="KW-1185">Reference proteome</keyword>
<dbReference type="CDD" id="cd00154">
    <property type="entry name" value="Rab"/>
    <property type="match status" value="1"/>
</dbReference>
<evidence type="ECO:0000256" key="1">
    <source>
        <dbReference type="ARBA" id="ARBA00022741"/>
    </source>
</evidence>
<name>A0A1J4JMJ7_9EUKA</name>
<dbReference type="OrthoDB" id="9989112at2759"/>
<feature type="transmembrane region" description="Helical" evidence="2">
    <location>
        <begin position="34"/>
        <end position="57"/>
    </location>
</feature>
<dbReference type="SMART" id="SM00176">
    <property type="entry name" value="RAN"/>
    <property type="match status" value="1"/>
</dbReference>
<evidence type="ECO:0000313" key="3">
    <source>
        <dbReference type="EMBL" id="OHS99921.1"/>
    </source>
</evidence>
<evidence type="ECO:0000313" key="4">
    <source>
        <dbReference type="Proteomes" id="UP000179807"/>
    </source>
</evidence>
<comment type="caution">
    <text evidence="3">The sequence shown here is derived from an EMBL/GenBank/DDBJ whole genome shotgun (WGS) entry which is preliminary data.</text>
</comment>
<dbReference type="InterPro" id="IPR001806">
    <property type="entry name" value="Small_GTPase"/>
</dbReference>
<dbReference type="AlphaFoldDB" id="A0A1J4JMJ7"/>
<organism evidence="3 4">
    <name type="scientific">Tritrichomonas foetus</name>
    <dbReference type="NCBI Taxonomy" id="1144522"/>
    <lineage>
        <taxon>Eukaryota</taxon>
        <taxon>Metamonada</taxon>
        <taxon>Parabasalia</taxon>
        <taxon>Tritrichomonadida</taxon>
        <taxon>Tritrichomonadidae</taxon>
        <taxon>Tritrichomonas</taxon>
    </lineage>
</organism>
<evidence type="ECO:0000256" key="2">
    <source>
        <dbReference type="SAM" id="Phobius"/>
    </source>
</evidence>
<proteinExistence type="predicted"/>
<dbReference type="InterPro" id="IPR027417">
    <property type="entry name" value="P-loop_NTPase"/>
</dbReference>
<protein>
    <submittedName>
        <fullName evidence="3">Vacuolar protein sorting-associated protein 21</fullName>
    </submittedName>
</protein>
<dbReference type="SMART" id="SM00174">
    <property type="entry name" value="RHO"/>
    <property type="match status" value="1"/>
</dbReference>
<dbReference type="PRINTS" id="PR00449">
    <property type="entry name" value="RASTRNSFRMNG"/>
</dbReference>
<dbReference type="Proteomes" id="UP000179807">
    <property type="component" value="Unassembled WGS sequence"/>
</dbReference>
<dbReference type="RefSeq" id="XP_068353058.1">
    <property type="nucleotide sequence ID" value="XM_068509151.1"/>
</dbReference>
<dbReference type="GO" id="GO:0005525">
    <property type="term" value="F:GTP binding"/>
    <property type="evidence" value="ECO:0007669"/>
    <property type="project" value="InterPro"/>
</dbReference>
<gene>
    <name evidence="3" type="primary">VPS21</name>
    <name evidence="3" type="ORF">TRFO_33565</name>
</gene>
<dbReference type="PANTHER" id="PTHR47978">
    <property type="match status" value="1"/>
</dbReference>
<dbReference type="GO" id="GO:0003924">
    <property type="term" value="F:GTPase activity"/>
    <property type="evidence" value="ECO:0007669"/>
    <property type="project" value="InterPro"/>
</dbReference>
<dbReference type="Gene3D" id="3.40.50.300">
    <property type="entry name" value="P-loop containing nucleotide triphosphate hydrolases"/>
    <property type="match status" value="1"/>
</dbReference>
<dbReference type="Pfam" id="PF00071">
    <property type="entry name" value="Ras"/>
    <property type="match status" value="1"/>
</dbReference>
<dbReference type="PROSITE" id="PS51421">
    <property type="entry name" value="RAS"/>
    <property type="match status" value="1"/>
</dbReference>
<dbReference type="VEuPathDB" id="TrichDB:TRFO_33565"/>
<accession>A0A1J4JMJ7</accession>
<reference evidence="3" key="1">
    <citation type="submission" date="2016-10" db="EMBL/GenBank/DDBJ databases">
        <authorList>
            <person name="Benchimol M."/>
            <person name="Almeida L.G."/>
            <person name="Vasconcelos A.T."/>
            <person name="Perreira-Neves A."/>
            <person name="Rosa I.A."/>
            <person name="Tasca T."/>
            <person name="Bogo M.R."/>
            <person name="de Souza W."/>
        </authorList>
    </citation>
    <scope>NUCLEOTIDE SEQUENCE [LARGE SCALE GENOMIC DNA]</scope>
    <source>
        <strain evidence="3">K</strain>
    </source>
</reference>
<dbReference type="SMART" id="SM00173">
    <property type="entry name" value="RAS"/>
    <property type="match status" value="1"/>
</dbReference>
<dbReference type="NCBIfam" id="TIGR00231">
    <property type="entry name" value="small_GTP"/>
    <property type="match status" value="1"/>
</dbReference>
<dbReference type="InterPro" id="IPR005225">
    <property type="entry name" value="Small_GTP-bd"/>
</dbReference>